<dbReference type="InterPro" id="IPR058240">
    <property type="entry name" value="rSAM_sf"/>
</dbReference>
<dbReference type="HOGENOM" id="CLU_009273_4_4_7"/>
<dbReference type="EMBL" id="CP002085">
    <property type="protein sequence ID" value="ADK85638.1"/>
    <property type="molecule type" value="Genomic_DNA"/>
</dbReference>
<dbReference type="GO" id="GO:0003824">
    <property type="term" value="F:catalytic activity"/>
    <property type="evidence" value="ECO:0007669"/>
    <property type="project" value="InterPro"/>
</dbReference>
<keyword evidence="2" id="KW-0949">S-adenosyl-L-methionine</keyword>
<dbReference type="Pfam" id="PF04055">
    <property type="entry name" value="Radical_SAM"/>
    <property type="match status" value="1"/>
</dbReference>
<dbReference type="RefSeq" id="WP_013259077.1">
    <property type="nucleotide sequence ID" value="NC_014365.1"/>
</dbReference>
<keyword evidence="3" id="KW-0479">Metal-binding</keyword>
<dbReference type="InterPro" id="IPR007197">
    <property type="entry name" value="rSAM"/>
</dbReference>
<reference evidence="7 8" key="1">
    <citation type="journal article" date="2010" name="Stand. Genomic Sci.">
        <title>Complete genome sequence of Desulfarculus baarsii type strain (2st14).</title>
        <authorList>
            <person name="Sun H."/>
            <person name="Spring S."/>
            <person name="Lapidus A."/>
            <person name="Davenport K."/>
            <person name="Del Rio T.G."/>
            <person name="Tice H."/>
            <person name="Nolan M."/>
            <person name="Copeland A."/>
            <person name="Cheng J.F."/>
            <person name="Lucas S."/>
            <person name="Tapia R."/>
            <person name="Goodwin L."/>
            <person name="Pitluck S."/>
            <person name="Ivanova N."/>
            <person name="Pagani I."/>
            <person name="Mavromatis K."/>
            <person name="Ovchinnikova G."/>
            <person name="Pati A."/>
            <person name="Chen A."/>
            <person name="Palaniappan K."/>
            <person name="Hauser L."/>
            <person name="Chang Y.J."/>
            <person name="Jeffries C.D."/>
            <person name="Detter J.C."/>
            <person name="Han C."/>
            <person name="Rohde M."/>
            <person name="Brambilla E."/>
            <person name="Goker M."/>
            <person name="Woyke T."/>
            <person name="Bristow J."/>
            <person name="Eisen J.A."/>
            <person name="Markowitz V."/>
            <person name="Hugenholtz P."/>
            <person name="Kyrpides N.C."/>
            <person name="Klenk H.P."/>
            <person name="Land M."/>
        </authorList>
    </citation>
    <scope>NUCLEOTIDE SEQUENCE [LARGE SCALE GENOMIC DNA]</scope>
    <source>
        <strain evidence="8">ATCC 33931 / DSM 2075 / LMG 7858 / VKM B-1802 / 2st14</strain>
    </source>
</reference>
<dbReference type="Proteomes" id="UP000009047">
    <property type="component" value="Chromosome"/>
</dbReference>
<keyword evidence="8" id="KW-1185">Reference proteome</keyword>
<dbReference type="STRING" id="644282.Deba_2275"/>
<evidence type="ECO:0000256" key="5">
    <source>
        <dbReference type="ARBA" id="ARBA00023014"/>
    </source>
</evidence>
<dbReference type="GO" id="GO:0051536">
    <property type="term" value="F:iron-sulfur cluster binding"/>
    <property type="evidence" value="ECO:0007669"/>
    <property type="project" value="UniProtKB-KW"/>
</dbReference>
<feature type="domain" description="Radical SAM core" evidence="6">
    <location>
        <begin position="87"/>
        <end position="292"/>
    </location>
</feature>
<evidence type="ECO:0000259" key="6">
    <source>
        <dbReference type="PROSITE" id="PS51918"/>
    </source>
</evidence>
<proteinExistence type="predicted"/>
<keyword evidence="5" id="KW-0411">Iron-sulfur</keyword>
<organism evidence="7 8">
    <name type="scientific">Desulfarculus baarsii (strain ATCC 33931 / DSM 2075 / LMG 7858 / VKM B-1802 / 2st14)</name>
    <dbReference type="NCBI Taxonomy" id="644282"/>
    <lineage>
        <taxon>Bacteria</taxon>
        <taxon>Pseudomonadati</taxon>
        <taxon>Thermodesulfobacteriota</taxon>
        <taxon>Desulfarculia</taxon>
        <taxon>Desulfarculales</taxon>
        <taxon>Desulfarculaceae</taxon>
        <taxon>Desulfarculus</taxon>
    </lineage>
</organism>
<evidence type="ECO:0000256" key="1">
    <source>
        <dbReference type="ARBA" id="ARBA00001966"/>
    </source>
</evidence>
<sequence length="396" mass="42481">MTIADPFARLADHASLRRLESPCLYDRRADELYELSDEALEALLRCNGGNRLSQLGLEREFLEYCLAEGLLELLDQPRPRPLAAPTSPTPSLRYLELQITWRCNLACRHCYLGQARSVDMPVGLFAALVREFADMGGLRLLISGGEPLSHPQWPQINACLAALPVRRVLLSNGHLLSSEALAALNVDEVQISLDGLEEGHEALRGRGAFAKALEAARLTRERGLDLSLATMAHAANLDQFERLGQLARSLGAREWGVDAPCLVGRLGDNPQLAITPQQAAQAMAHAYGGAYHGGGEGMACGLHLCTVAPDGRVAQCGFYLDTPLGRAEEGLWACWARRQPLALADVAGCRECPVADECGGGCRFRAGDPMAADPVMCAAMGQPAPDEALILPGGTT</sequence>
<dbReference type="AlphaFoldDB" id="E1QJ95"/>
<dbReference type="SFLD" id="SFLDS00029">
    <property type="entry name" value="Radical_SAM"/>
    <property type="match status" value="1"/>
</dbReference>
<dbReference type="InterPro" id="IPR013785">
    <property type="entry name" value="Aldolase_TIM"/>
</dbReference>
<dbReference type="PROSITE" id="PS51918">
    <property type="entry name" value="RADICAL_SAM"/>
    <property type="match status" value="1"/>
</dbReference>
<evidence type="ECO:0000256" key="4">
    <source>
        <dbReference type="ARBA" id="ARBA00023004"/>
    </source>
</evidence>
<dbReference type="PANTHER" id="PTHR11228:SF7">
    <property type="entry name" value="PQQA PEPTIDE CYCLASE"/>
    <property type="match status" value="1"/>
</dbReference>
<evidence type="ECO:0000256" key="2">
    <source>
        <dbReference type="ARBA" id="ARBA00022691"/>
    </source>
</evidence>
<dbReference type="eggNOG" id="COG0535">
    <property type="taxonomic scope" value="Bacteria"/>
</dbReference>
<evidence type="ECO:0000313" key="7">
    <source>
        <dbReference type="EMBL" id="ADK85638.1"/>
    </source>
</evidence>
<protein>
    <submittedName>
        <fullName evidence="7">Radical SAM domain protein</fullName>
    </submittedName>
</protein>
<keyword evidence="4" id="KW-0408">Iron</keyword>
<dbReference type="InterPro" id="IPR050377">
    <property type="entry name" value="Radical_SAM_PqqE_MftC-like"/>
</dbReference>
<dbReference type="GO" id="GO:0046872">
    <property type="term" value="F:metal ion binding"/>
    <property type="evidence" value="ECO:0007669"/>
    <property type="project" value="UniProtKB-KW"/>
</dbReference>
<dbReference type="InterPro" id="IPR023885">
    <property type="entry name" value="4Fe4S-binding_SPASM_dom"/>
</dbReference>
<comment type="cofactor">
    <cofactor evidence="1">
        <name>[4Fe-4S] cluster</name>
        <dbReference type="ChEBI" id="CHEBI:49883"/>
    </cofactor>
</comment>
<dbReference type="SUPFAM" id="SSF102114">
    <property type="entry name" value="Radical SAM enzymes"/>
    <property type="match status" value="1"/>
</dbReference>
<dbReference type="NCBIfam" id="TIGR04085">
    <property type="entry name" value="rSAM_more_4Fe4S"/>
    <property type="match status" value="1"/>
</dbReference>
<dbReference type="PANTHER" id="PTHR11228">
    <property type="entry name" value="RADICAL SAM DOMAIN PROTEIN"/>
    <property type="match status" value="1"/>
</dbReference>
<accession>E1QJ95</accession>
<evidence type="ECO:0000256" key="3">
    <source>
        <dbReference type="ARBA" id="ARBA00022723"/>
    </source>
</evidence>
<name>E1QJ95_DESB2</name>
<dbReference type="CDD" id="cd01335">
    <property type="entry name" value="Radical_SAM"/>
    <property type="match status" value="1"/>
</dbReference>
<evidence type="ECO:0000313" key="8">
    <source>
        <dbReference type="Proteomes" id="UP000009047"/>
    </source>
</evidence>
<dbReference type="SFLD" id="SFLDG01067">
    <property type="entry name" value="SPASM/twitch_domain_containing"/>
    <property type="match status" value="1"/>
</dbReference>
<gene>
    <name evidence="7" type="ordered locus">Deba_2275</name>
</gene>
<dbReference type="KEGG" id="dbr:Deba_2275"/>
<dbReference type="Gene3D" id="3.20.20.70">
    <property type="entry name" value="Aldolase class I"/>
    <property type="match status" value="1"/>
</dbReference>